<protein>
    <recommendedName>
        <fullName evidence="1">Putative adhesin domain-containing protein</fullName>
    </recommendedName>
</protein>
<evidence type="ECO:0000313" key="2">
    <source>
        <dbReference type="EMBL" id="MBM7816944.1"/>
    </source>
</evidence>
<reference evidence="2 3" key="1">
    <citation type="submission" date="2021-01" db="EMBL/GenBank/DDBJ databases">
        <title>Sequencing the genomes of 1000 actinobacteria strains.</title>
        <authorList>
            <person name="Klenk H.-P."/>
        </authorList>
    </citation>
    <scope>NUCLEOTIDE SEQUENCE [LARGE SCALE GENOMIC DNA]</scope>
    <source>
        <strain evidence="2 3">DSM 13657</strain>
    </source>
</reference>
<proteinExistence type="predicted"/>
<organism evidence="2 3">
    <name type="scientific">Brevibacterium paucivorans</name>
    <dbReference type="NCBI Taxonomy" id="170994"/>
    <lineage>
        <taxon>Bacteria</taxon>
        <taxon>Bacillati</taxon>
        <taxon>Actinomycetota</taxon>
        <taxon>Actinomycetes</taxon>
        <taxon>Micrococcales</taxon>
        <taxon>Brevibacteriaceae</taxon>
        <taxon>Brevibacterium</taxon>
    </lineage>
</organism>
<dbReference type="InterPro" id="IPR046774">
    <property type="entry name" value="pAdhesive_10"/>
</dbReference>
<comment type="caution">
    <text evidence="2">The sequence shown here is derived from an EMBL/GenBank/DDBJ whole genome shotgun (WGS) entry which is preliminary data.</text>
</comment>
<evidence type="ECO:0000259" key="1">
    <source>
        <dbReference type="Pfam" id="PF20592"/>
    </source>
</evidence>
<gene>
    <name evidence="2" type="ORF">JOE56_001638</name>
</gene>
<sequence>MDSSNNRSTWKRLTRSRIAGLTAIALAVGTFGVVPCLMTDDHASVAAEYKGGLRGADGTGAIEKDAQKASDLPAGTCLVSSGDSSGSQAGFSWQNLEPSATSPSKTTWGVSLAFDNSQDRTFADWSFSNSANLGTVLNTGTVPSMGVGTAFLSTRLFRLLTKPTKALKLMGLVVRGI</sequence>
<dbReference type="Proteomes" id="UP000809290">
    <property type="component" value="Unassembled WGS sequence"/>
</dbReference>
<evidence type="ECO:0000313" key="3">
    <source>
        <dbReference type="Proteomes" id="UP000809290"/>
    </source>
</evidence>
<dbReference type="EMBL" id="JAFBCP010000001">
    <property type="protein sequence ID" value="MBM7816944.1"/>
    <property type="molecule type" value="Genomic_DNA"/>
</dbReference>
<name>A0ABS2SMY6_9MICO</name>
<accession>A0ABS2SMY6</accession>
<dbReference type="Pfam" id="PF20592">
    <property type="entry name" value="pAdhesive_10"/>
    <property type="match status" value="1"/>
</dbReference>
<keyword evidence="3" id="KW-1185">Reference proteome</keyword>
<feature type="domain" description="Putative adhesin" evidence="1">
    <location>
        <begin position="69"/>
        <end position="166"/>
    </location>
</feature>